<evidence type="ECO:0000256" key="4">
    <source>
        <dbReference type="PIRSR" id="PIRSR000524-1"/>
    </source>
</evidence>
<gene>
    <name evidence="9" type="ORF">BROFUL_03371</name>
</gene>
<dbReference type="InterPro" id="IPR015421">
    <property type="entry name" value="PyrdxlP-dep_Trfase_major"/>
</dbReference>
<proteinExistence type="inferred from homology"/>
<comment type="similarity">
    <text evidence="2 6">Belongs to the class-V pyridoxal-phosphate-dependent aminotransferase family.</text>
</comment>
<dbReference type="FunFam" id="3.90.1150.10:FF:000031">
    <property type="entry name" value="Serine--glyoxylate aminotransferase"/>
    <property type="match status" value="1"/>
</dbReference>
<evidence type="ECO:0000256" key="6">
    <source>
        <dbReference type="RuleBase" id="RU004075"/>
    </source>
</evidence>
<dbReference type="Gene3D" id="3.90.1150.10">
    <property type="entry name" value="Aspartate Aminotransferase, domain 1"/>
    <property type="match status" value="1"/>
</dbReference>
<dbReference type="PROSITE" id="PS00595">
    <property type="entry name" value="AA_TRANSFER_CLASS_5"/>
    <property type="match status" value="1"/>
</dbReference>
<dbReference type="AlphaFoldDB" id="A0A0M2UQI4"/>
<evidence type="ECO:0000256" key="7">
    <source>
        <dbReference type="RuleBase" id="RU004504"/>
    </source>
</evidence>
<organism evidence="9 10">
    <name type="scientific">Candidatus Brocadia fulgida</name>
    <dbReference type="NCBI Taxonomy" id="380242"/>
    <lineage>
        <taxon>Bacteria</taxon>
        <taxon>Pseudomonadati</taxon>
        <taxon>Planctomycetota</taxon>
        <taxon>Candidatus Brocadiia</taxon>
        <taxon>Candidatus Brocadiales</taxon>
        <taxon>Candidatus Brocadiaceae</taxon>
        <taxon>Candidatus Brocadia</taxon>
    </lineage>
</organism>
<dbReference type="EMBL" id="LAQJ01000310">
    <property type="protein sequence ID" value="KKO17920.1"/>
    <property type="molecule type" value="Genomic_DNA"/>
</dbReference>
<dbReference type="PATRIC" id="fig|380242.3.peg.4147"/>
<dbReference type="InterPro" id="IPR015424">
    <property type="entry name" value="PyrdxlP-dep_Trfase"/>
</dbReference>
<evidence type="ECO:0000313" key="10">
    <source>
        <dbReference type="Proteomes" id="UP000034954"/>
    </source>
</evidence>
<dbReference type="InterPro" id="IPR020578">
    <property type="entry name" value="Aminotrans_V_PyrdxlP_BS"/>
</dbReference>
<feature type="domain" description="Aminotransferase class V" evidence="8">
    <location>
        <begin position="7"/>
        <end position="327"/>
    </location>
</feature>
<keyword evidence="9" id="KW-0808">Transferase</keyword>
<dbReference type="SUPFAM" id="SSF53383">
    <property type="entry name" value="PLP-dependent transferases"/>
    <property type="match status" value="1"/>
</dbReference>
<feature type="modified residue" description="N6-(pyridoxal phosphate)lysine" evidence="5">
    <location>
        <position position="193"/>
    </location>
</feature>
<feature type="binding site" evidence="4">
    <location>
        <position position="336"/>
    </location>
    <ligand>
        <name>substrate</name>
    </ligand>
</feature>
<dbReference type="PANTHER" id="PTHR21152">
    <property type="entry name" value="AMINOTRANSFERASE CLASS V"/>
    <property type="match status" value="1"/>
</dbReference>
<evidence type="ECO:0000256" key="2">
    <source>
        <dbReference type="ARBA" id="ARBA00009236"/>
    </source>
</evidence>
<evidence type="ECO:0000313" key="9">
    <source>
        <dbReference type="EMBL" id="KKO17920.1"/>
    </source>
</evidence>
<accession>A0A0M2UQI4</accession>
<dbReference type="InterPro" id="IPR015422">
    <property type="entry name" value="PyrdxlP-dep_Trfase_small"/>
</dbReference>
<dbReference type="InterPro" id="IPR024169">
    <property type="entry name" value="SP_NH2Trfase/AEP_transaminase"/>
</dbReference>
<evidence type="ECO:0000256" key="3">
    <source>
        <dbReference type="ARBA" id="ARBA00022898"/>
    </source>
</evidence>
<dbReference type="PIRSF" id="PIRSF000524">
    <property type="entry name" value="SPT"/>
    <property type="match status" value="1"/>
</dbReference>
<dbReference type="Gene3D" id="3.40.640.10">
    <property type="entry name" value="Type I PLP-dependent aspartate aminotransferase-like (Major domain)"/>
    <property type="match status" value="1"/>
</dbReference>
<dbReference type="FunFam" id="3.40.640.10:FF:000054">
    <property type="entry name" value="Serine--glyoxylate aminotransferase"/>
    <property type="match status" value="1"/>
</dbReference>
<dbReference type="GO" id="GO:0008453">
    <property type="term" value="F:alanine-glyoxylate transaminase activity"/>
    <property type="evidence" value="ECO:0007669"/>
    <property type="project" value="TreeGrafter"/>
</dbReference>
<evidence type="ECO:0000259" key="8">
    <source>
        <dbReference type="Pfam" id="PF00266"/>
    </source>
</evidence>
<reference evidence="9 10" key="1">
    <citation type="journal article" date="2013" name="BMC Microbiol.">
        <title>Identification of the type II cytochrome c maturation pathway in anammox bacteria by comparative genomics.</title>
        <authorList>
            <person name="Ferousi C."/>
            <person name="Speth D.R."/>
            <person name="Reimann J."/>
            <person name="Op den Camp H.J."/>
            <person name="Allen J.W."/>
            <person name="Keltjens J.T."/>
            <person name="Jetten M.S."/>
        </authorList>
    </citation>
    <scope>NUCLEOTIDE SEQUENCE [LARGE SCALE GENOMIC DNA]</scope>
    <source>
        <strain evidence="9">RU1</strain>
    </source>
</reference>
<name>A0A0M2UQI4_9BACT</name>
<dbReference type="Proteomes" id="UP000034954">
    <property type="component" value="Unassembled WGS sequence"/>
</dbReference>
<evidence type="ECO:0000256" key="1">
    <source>
        <dbReference type="ARBA" id="ARBA00001933"/>
    </source>
</evidence>
<keyword evidence="9" id="KW-0032">Aminotransferase</keyword>
<dbReference type="InterPro" id="IPR000192">
    <property type="entry name" value="Aminotrans_V_dom"/>
</dbReference>
<comment type="cofactor">
    <cofactor evidence="1 5 7">
        <name>pyridoxal 5'-phosphate</name>
        <dbReference type="ChEBI" id="CHEBI:597326"/>
    </cofactor>
</comment>
<dbReference type="PANTHER" id="PTHR21152:SF40">
    <property type="entry name" value="ALANINE--GLYOXYLATE AMINOTRANSFERASE"/>
    <property type="match status" value="1"/>
</dbReference>
<sequence>MRMKKNYLFTPGPTMVPPEVALAEAQTMIHHRTPQFSQIFYELSEDLKYLFQTKTGEVFTLMSSGTGAMEACVANVLSHGNKALVVVSGKFGERWAELCACFGIEPISICVENGKAVNPADIEAALKKTPGITAVFTTQCETSTGVVHDIKSIASIVKKYGALMVVDSITGIGVHPFMMDEWNIDVAITGSQKGCMMPPGLAFVCVNSSAWAVIEKAGLPRYYWDFRKMRKELKDKTTPFTPAVSLVMAMKTAMDMIKKEGIENVWKRHARLAHATREGAKALGLELFAGEYASNVLTAIKAPKGIDIDKIIKKLRDETGVTFTGGQDELKGMIVRIGHMGYVNDFDVIVAIAALEKGLYDAGYRFELGQGLSTVQSLLVSKK</sequence>
<protein>
    <submittedName>
        <fullName evidence="9">Aminotransferase</fullName>
    </submittedName>
</protein>
<keyword evidence="3 5" id="KW-0663">Pyridoxal phosphate</keyword>
<evidence type="ECO:0000256" key="5">
    <source>
        <dbReference type="PIRSR" id="PIRSR000524-50"/>
    </source>
</evidence>
<dbReference type="Pfam" id="PF00266">
    <property type="entry name" value="Aminotran_5"/>
    <property type="match status" value="1"/>
</dbReference>
<comment type="caution">
    <text evidence="9">The sequence shown here is derived from an EMBL/GenBank/DDBJ whole genome shotgun (WGS) entry which is preliminary data.</text>
</comment>
<dbReference type="GO" id="GO:0019265">
    <property type="term" value="P:glycine biosynthetic process, by transamination of glyoxylate"/>
    <property type="evidence" value="ECO:0007669"/>
    <property type="project" value="TreeGrafter"/>
</dbReference>
<keyword evidence="10" id="KW-1185">Reference proteome</keyword>
<dbReference type="GO" id="GO:0004760">
    <property type="term" value="F:L-serine-pyruvate transaminase activity"/>
    <property type="evidence" value="ECO:0007669"/>
    <property type="project" value="TreeGrafter"/>
</dbReference>